<dbReference type="AlphaFoldDB" id="A0A0F2LR25"/>
<dbReference type="VEuPathDB" id="FungiDB:SPSK_00444"/>
<feature type="region of interest" description="Disordered" evidence="1">
    <location>
        <begin position="375"/>
        <end position="396"/>
    </location>
</feature>
<dbReference type="GeneID" id="27662690"/>
<feature type="compositionally biased region" description="Polar residues" evidence="1">
    <location>
        <begin position="685"/>
        <end position="695"/>
    </location>
</feature>
<name>A0A0F2LR25_SPOSC</name>
<sequence>MGPPDKVGEATSGGPERFWDDLASAVQASCASHEEIDDALRAWLDLVASGRDEFLQDEDDLARCSRCLLDSPLCSGSDVREYVRTQIVYSLLQEDESRPLHAIANYLLLAGRVDDVVFAQMIEAGCFARLVELIKASYNDDRRLHRLLLELMYEMARVERVRVADLLSVDDGFVGYLFQVIEDMSDDSDDPYHFPVIRVLATAQLILNEQYMVAATTAAVDPMSPAAPLTNRVVKVLSLNGPLYRTFGENIILLLNRATETSLQLLILKLLYLLFTTHATYEYFYTNDLRVLLDVIIRNLLDLPNESASLRHTYLRVLYPLLAHTQLNQPPQYKRDEILRVLAILSGSGNVHFAPADETTLRLVDRVAKVEWLSAASPPTSTPTSPTSPAGTLGTVTTFDTTTTARTSTSSSAGSVATVGSLITDDSNNTEENAGEADRDQVVNKFLGISLSLDGHLSRASVEDVAAVKEKPGIKTPSRKAEFTEAELRNSAYDDYDAWSSEDNKAGPATAGDDSHPIPAVTVEFVPKEEDLFNQGHPPPCPTPSSPKAKAKQSAPPAVPPERRRGAKRAVPAVPKHRHGVVLVKPHQQPPPPPPPLPSAASAAAGKALAGSGSAPTSNENGTASGETNPTAAAAAAAAHTAHEHTHHTHHTHRTSPHPAGAGIKKLPPKLPPPRRAGRLRPAASNANLQQQHTSAEVGIGKPSNN</sequence>
<dbReference type="RefSeq" id="XP_016582633.1">
    <property type="nucleotide sequence ID" value="XM_016727413.1"/>
</dbReference>
<organism evidence="3 4">
    <name type="scientific">Sporothrix schenckii 1099-18</name>
    <dbReference type="NCBI Taxonomy" id="1397361"/>
    <lineage>
        <taxon>Eukaryota</taxon>
        <taxon>Fungi</taxon>
        <taxon>Dikarya</taxon>
        <taxon>Ascomycota</taxon>
        <taxon>Pezizomycotina</taxon>
        <taxon>Sordariomycetes</taxon>
        <taxon>Sordariomycetidae</taxon>
        <taxon>Ophiostomatales</taxon>
        <taxon>Ophiostomataceae</taxon>
        <taxon>Sporothrix</taxon>
    </lineage>
</organism>
<dbReference type="PANTHER" id="PTHR13357:SF1">
    <property type="entry name" value="NCK-INTERACTING PROTEIN WITH SH3 DOMAIN"/>
    <property type="match status" value="1"/>
</dbReference>
<feature type="region of interest" description="Disordered" evidence="1">
    <location>
        <begin position="524"/>
        <end position="706"/>
    </location>
</feature>
<dbReference type="Proteomes" id="UP000033710">
    <property type="component" value="Unassembled WGS sequence"/>
</dbReference>
<evidence type="ECO:0000256" key="1">
    <source>
        <dbReference type="SAM" id="MobiDB-lite"/>
    </source>
</evidence>
<feature type="compositionally biased region" description="Low complexity" evidence="1">
    <location>
        <begin position="546"/>
        <end position="556"/>
    </location>
</feature>
<comment type="caution">
    <text evidence="3">The sequence shown here is derived from an EMBL/GenBank/DDBJ whole genome shotgun (WGS) entry which is preliminary data.</text>
</comment>
<feature type="compositionally biased region" description="Low complexity" evidence="1">
    <location>
        <begin position="631"/>
        <end position="640"/>
    </location>
</feature>
<feature type="domain" description="SPIN90/Ldb17 leucine-rich" evidence="2">
    <location>
        <begin position="191"/>
        <end position="338"/>
    </location>
</feature>
<protein>
    <recommendedName>
        <fullName evidence="2">SPIN90/Ldb17 leucine-rich domain-containing protein</fullName>
    </recommendedName>
</protein>
<dbReference type="Pfam" id="PF09431">
    <property type="entry name" value="SPIN90_LRD"/>
    <property type="match status" value="1"/>
</dbReference>
<dbReference type="GO" id="GO:0030479">
    <property type="term" value="C:actin cortical patch"/>
    <property type="evidence" value="ECO:0007669"/>
    <property type="project" value="TreeGrafter"/>
</dbReference>
<dbReference type="InterPro" id="IPR030125">
    <property type="entry name" value="SPIN90/Ldb17"/>
</dbReference>
<proteinExistence type="predicted"/>
<feature type="region of interest" description="Disordered" evidence="1">
    <location>
        <begin position="499"/>
        <end position="518"/>
    </location>
</feature>
<feature type="compositionally biased region" description="Pro residues" evidence="1">
    <location>
        <begin position="588"/>
        <end position="598"/>
    </location>
</feature>
<dbReference type="InterPro" id="IPR018556">
    <property type="entry name" value="SPIN90/Ldb17_LRD"/>
</dbReference>
<dbReference type="EMBL" id="AXCR01000012">
    <property type="protein sequence ID" value="KJR79957.1"/>
    <property type="molecule type" value="Genomic_DNA"/>
</dbReference>
<gene>
    <name evidence="3" type="ORF">SPSK_00444</name>
</gene>
<accession>A0A0F2LR25</accession>
<dbReference type="KEGG" id="ssck:SPSK_00444"/>
<dbReference type="GO" id="GO:0051666">
    <property type="term" value="P:actin cortical patch localization"/>
    <property type="evidence" value="ECO:0007669"/>
    <property type="project" value="TreeGrafter"/>
</dbReference>
<evidence type="ECO:0000313" key="4">
    <source>
        <dbReference type="Proteomes" id="UP000033710"/>
    </source>
</evidence>
<evidence type="ECO:0000313" key="3">
    <source>
        <dbReference type="EMBL" id="KJR79957.1"/>
    </source>
</evidence>
<dbReference type="GO" id="GO:0006897">
    <property type="term" value="P:endocytosis"/>
    <property type="evidence" value="ECO:0007669"/>
    <property type="project" value="TreeGrafter"/>
</dbReference>
<reference evidence="3 4" key="2">
    <citation type="journal article" date="2015" name="Eukaryot. Cell">
        <title>Asexual propagation of a virulent clone complex in a human and feline outbreak of sporotrichosis.</title>
        <authorList>
            <person name="Teixeira Mde M."/>
            <person name="Rodrigues A.M."/>
            <person name="Tsui C.K."/>
            <person name="de Almeida L.G."/>
            <person name="Van Diepeningen A.D."/>
            <person name="van den Ende B.G."/>
            <person name="Fernandes G.F."/>
            <person name="Kano R."/>
            <person name="Hamelin R.C."/>
            <person name="Lopes-Bezerra L.M."/>
            <person name="Vasconcelos A.T."/>
            <person name="de Hoog S."/>
            <person name="de Camargo Z.P."/>
            <person name="Felipe M.S."/>
        </authorList>
    </citation>
    <scope>NUCLEOTIDE SEQUENCE [LARGE SCALE GENOMIC DNA]</scope>
    <source>
        <strain evidence="3 4">1099-18</strain>
    </source>
</reference>
<evidence type="ECO:0000259" key="2">
    <source>
        <dbReference type="Pfam" id="PF09431"/>
    </source>
</evidence>
<dbReference type="GO" id="GO:0000147">
    <property type="term" value="P:actin cortical patch assembly"/>
    <property type="evidence" value="ECO:0007669"/>
    <property type="project" value="TreeGrafter"/>
</dbReference>
<dbReference type="OrthoDB" id="445362at2759"/>
<reference evidence="3 4" key="1">
    <citation type="journal article" date="2014" name="BMC Genomics">
        <title>Comparative genomics of the major fungal agents of human and animal Sporotrichosis: Sporothrix schenckii and Sporothrix brasiliensis.</title>
        <authorList>
            <person name="Teixeira M.M."/>
            <person name="de Almeida L.G."/>
            <person name="Kubitschek-Barreira P."/>
            <person name="Alves F.L."/>
            <person name="Kioshima E.S."/>
            <person name="Abadio A.K."/>
            <person name="Fernandes L."/>
            <person name="Derengowski L.S."/>
            <person name="Ferreira K.S."/>
            <person name="Souza R.C."/>
            <person name="Ruiz J.C."/>
            <person name="de Andrade N.C."/>
            <person name="Paes H.C."/>
            <person name="Nicola A.M."/>
            <person name="Albuquerque P."/>
            <person name="Gerber A.L."/>
            <person name="Martins V.P."/>
            <person name="Peconick L.D."/>
            <person name="Neto A.V."/>
            <person name="Chaucanez C.B."/>
            <person name="Silva P.A."/>
            <person name="Cunha O.L."/>
            <person name="de Oliveira F.F."/>
            <person name="dos Santos T.C."/>
            <person name="Barros A.L."/>
            <person name="Soares M.A."/>
            <person name="de Oliveira L.M."/>
            <person name="Marini M.M."/>
            <person name="Villalobos-Duno H."/>
            <person name="Cunha M.M."/>
            <person name="de Hoog S."/>
            <person name="da Silveira J.F."/>
            <person name="Henrissat B."/>
            <person name="Nino-Vega G.A."/>
            <person name="Cisalpino P.S."/>
            <person name="Mora-Montes H.M."/>
            <person name="Almeida S.R."/>
            <person name="Stajich J.E."/>
            <person name="Lopes-Bezerra L.M."/>
            <person name="Vasconcelos A.T."/>
            <person name="Felipe M.S."/>
        </authorList>
    </citation>
    <scope>NUCLEOTIDE SEQUENCE [LARGE SCALE GENOMIC DNA]</scope>
    <source>
        <strain evidence="3 4">1099-18</strain>
    </source>
</reference>
<dbReference type="PANTHER" id="PTHR13357">
    <property type="entry name" value="SH3 ADAPTER PROTEIN SPIN90 NCK INTERACTING PROTEIN WITH SH3 DOMAIN"/>
    <property type="match status" value="1"/>
</dbReference>
<feature type="compositionally biased region" description="Basic residues" evidence="1">
    <location>
        <begin position="645"/>
        <end position="656"/>
    </location>
</feature>
<feature type="compositionally biased region" description="Low complexity" evidence="1">
    <location>
        <begin position="599"/>
        <end position="616"/>
    </location>
</feature>
<dbReference type="GO" id="GO:0071933">
    <property type="term" value="F:Arp2/3 complex binding"/>
    <property type="evidence" value="ECO:0007669"/>
    <property type="project" value="TreeGrafter"/>
</dbReference>
<feature type="compositionally biased region" description="Polar residues" evidence="1">
    <location>
        <begin position="617"/>
        <end position="630"/>
    </location>
</feature>